<proteinExistence type="predicted"/>
<dbReference type="Gene3D" id="1.20.120.1630">
    <property type="match status" value="1"/>
</dbReference>
<reference evidence="2" key="1">
    <citation type="submission" date="2020-09" db="EMBL/GenBank/DDBJ databases">
        <title>A novel bacterium of genus Hazenella, isolated from South China Sea.</title>
        <authorList>
            <person name="Huang H."/>
            <person name="Mo K."/>
            <person name="Hu Y."/>
        </authorList>
    </citation>
    <scope>NUCLEOTIDE SEQUENCE</scope>
    <source>
        <strain evidence="2">IB182357</strain>
    </source>
</reference>
<dbReference type="Proteomes" id="UP000661691">
    <property type="component" value="Unassembled WGS sequence"/>
</dbReference>
<sequence>MLDLIGIAGAVLFLYMTCIWFIAQRIHDLSIVDIAWGGGFVLLSWIGLGYVSEPTTRQIILTILVTIWGLRLSGYIYIRGRGKEEDYRYQDMRKRWGDRVALISFIRVYMFQGVILFLLSFPLFIVYTMDNGSSLGWLDYLGITLWLIGFGFEAISDQQLYRFKQNPNNKGKVIQSGLWKYTRHPNYFGESLLWWGIFMLALAVPYGIATVYAPIALTFLLLKVSGVPLLEKKYMQKPEFREYAKRTNQFIPWFPKKK</sequence>
<keyword evidence="3" id="KW-1185">Reference proteome</keyword>
<dbReference type="InterPro" id="IPR010721">
    <property type="entry name" value="UstE-like"/>
</dbReference>
<gene>
    <name evidence="2" type="ORF">IC620_14230</name>
</gene>
<dbReference type="GO" id="GO:0016020">
    <property type="term" value="C:membrane"/>
    <property type="evidence" value="ECO:0007669"/>
    <property type="project" value="TreeGrafter"/>
</dbReference>
<evidence type="ECO:0000313" key="3">
    <source>
        <dbReference type="Proteomes" id="UP000661691"/>
    </source>
</evidence>
<dbReference type="PROSITE" id="PS50244">
    <property type="entry name" value="S5A_REDUCTASE"/>
    <property type="match status" value="1"/>
</dbReference>
<evidence type="ECO:0000256" key="1">
    <source>
        <dbReference type="SAM" id="Phobius"/>
    </source>
</evidence>
<comment type="caution">
    <text evidence="2">The sequence shown here is derived from an EMBL/GenBank/DDBJ whole genome shotgun (WGS) entry which is preliminary data.</text>
</comment>
<keyword evidence="1" id="KW-0812">Transmembrane</keyword>
<dbReference type="PANTHER" id="PTHR32251">
    <property type="entry name" value="3-OXO-5-ALPHA-STEROID 4-DEHYDROGENASE"/>
    <property type="match status" value="1"/>
</dbReference>
<dbReference type="RefSeq" id="WP_191142575.1">
    <property type="nucleotide sequence ID" value="NZ_JACXAH010000026.1"/>
</dbReference>
<protein>
    <submittedName>
        <fullName evidence="2">DUF1295 domain-containing protein</fullName>
    </submittedName>
</protein>
<feature type="transmembrane region" description="Helical" evidence="1">
    <location>
        <begin position="58"/>
        <end position="78"/>
    </location>
</feature>
<keyword evidence="1" id="KW-0472">Membrane</keyword>
<keyword evidence="1" id="KW-1133">Transmembrane helix</keyword>
<feature type="transmembrane region" description="Helical" evidence="1">
    <location>
        <begin position="30"/>
        <end position="52"/>
    </location>
</feature>
<dbReference type="Pfam" id="PF06966">
    <property type="entry name" value="DUF1295"/>
    <property type="match status" value="1"/>
</dbReference>
<feature type="transmembrane region" description="Helical" evidence="1">
    <location>
        <begin position="99"/>
        <end position="125"/>
    </location>
</feature>
<dbReference type="PANTHER" id="PTHR32251:SF17">
    <property type="entry name" value="STEROID 5-ALPHA REDUCTASE C-TERMINAL DOMAIN-CONTAINING PROTEIN"/>
    <property type="match status" value="1"/>
</dbReference>
<dbReference type="AlphaFoldDB" id="A0A926NBH1"/>
<evidence type="ECO:0000313" key="2">
    <source>
        <dbReference type="EMBL" id="MBD1373508.1"/>
    </source>
</evidence>
<name>A0A926NBH1_9BACL</name>
<organism evidence="2 3">
    <name type="scientific">Polycladospora coralii</name>
    <dbReference type="NCBI Taxonomy" id="2771432"/>
    <lineage>
        <taxon>Bacteria</taxon>
        <taxon>Bacillati</taxon>
        <taxon>Bacillota</taxon>
        <taxon>Bacilli</taxon>
        <taxon>Bacillales</taxon>
        <taxon>Thermoactinomycetaceae</taxon>
        <taxon>Polycladospora</taxon>
    </lineage>
</organism>
<feature type="transmembrane region" description="Helical" evidence="1">
    <location>
        <begin position="137"/>
        <end position="155"/>
    </location>
</feature>
<feature type="transmembrane region" description="Helical" evidence="1">
    <location>
        <begin position="6"/>
        <end position="23"/>
    </location>
</feature>
<feature type="transmembrane region" description="Helical" evidence="1">
    <location>
        <begin position="187"/>
        <end position="206"/>
    </location>
</feature>
<accession>A0A926NBH1</accession>
<dbReference type="EMBL" id="JACXAH010000026">
    <property type="protein sequence ID" value="MBD1373508.1"/>
    <property type="molecule type" value="Genomic_DNA"/>
</dbReference>